<name>A0A0G2FPB7_9PEZI</name>
<dbReference type="EMBL" id="LAQI01000257">
    <property type="protein sequence ID" value="KKY13773.1"/>
    <property type="molecule type" value="Genomic_DNA"/>
</dbReference>
<dbReference type="Proteomes" id="UP000034182">
    <property type="component" value="Unassembled WGS sequence"/>
</dbReference>
<protein>
    <submittedName>
        <fullName evidence="1">Uncharacterized protein</fullName>
    </submittedName>
</protein>
<gene>
    <name evidence="1" type="ORF">UCDDS831_g08718</name>
</gene>
<proteinExistence type="predicted"/>
<comment type="caution">
    <text evidence="1">The sequence shown here is derived from an EMBL/GenBank/DDBJ whole genome shotgun (WGS) entry which is preliminary data.</text>
</comment>
<reference evidence="1 2" key="1">
    <citation type="submission" date="2015-03" db="EMBL/GenBank/DDBJ databases">
        <authorList>
            <person name="Morales-Cruz A."/>
            <person name="Amrine K.C."/>
            <person name="Cantu D."/>
        </authorList>
    </citation>
    <scope>NUCLEOTIDE SEQUENCE [LARGE SCALE GENOMIC DNA]</scope>
    <source>
        <strain evidence="1">DS831</strain>
    </source>
</reference>
<accession>A0A0G2FPB7</accession>
<organism evidence="1 2">
    <name type="scientific">Diplodia seriata</name>
    <dbReference type="NCBI Taxonomy" id="420778"/>
    <lineage>
        <taxon>Eukaryota</taxon>
        <taxon>Fungi</taxon>
        <taxon>Dikarya</taxon>
        <taxon>Ascomycota</taxon>
        <taxon>Pezizomycotina</taxon>
        <taxon>Dothideomycetes</taxon>
        <taxon>Dothideomycetes incertae sedis</taxon>
        <taxon>Botryosphaeriales</taxon>
        <taxon>Botryosphaeriaceae</taxon>
        <taxon>Diplodia</taxon>
    </lineage>
</organism>
<dbReference type="AlphaFoldDB" id="A0A0G2FPB7"/>
<sequence>MTFDRTGSEAFEFEPKKLGTVKPTLTEPEGIELTSDELEQIFGIDEHRFGKLPKRMIIPNLKGNWYMEQWYSTTGWLYVVEPEAWVPQVSFGDTMPVSEFKTDYEKTEESESSTKFNAGTKAEVSLEAGGTFYGVTANVKSTSKVGFKYSSKSVTKESLTTKGTSGNVPIHQLFVYPKLRCKVIKKQWIDYTINDSSSELKWTGESYNAGYWDARWVADKRLNQMRQLTLHPVPMEGNGLGHKAYMFPIPQLTDDGSDIDVTTILSRTGWVDWYHYDLPWKDGNGEVIDLAAPDNGVAFKPMATWTTLPSIKKP</sequence>
<reference evidence="1 2" key="2">
    <citation type="submission" date="2015-05" db="EMBL/GenBank/DDBJ databases">
        <title>Distinctive expansion of gene families associated with plant cell wall degradation and secondary metabolism in the genomes of grapevine trunk pathogens.</title>
        <authorList>
            <person name="Lawrence D.P."/>
            <person name="Travadon R."/>
            <person name="Rolshausen P.E."/>
            <person name="Baumgartner K."/>
        </authorList>
    </citation>
    <scope>NUCLEOTIDE SEQUENCE [LARGE SCALE GENOMIC DNA]</scope>
    <source>
        <strain evidence="1">DS831</strain>
    </source>
</reference>
<evidence type="ECO:0000313" key="2">
    <source>
        <dbReference type="Proteomes" id="UP000034182"/>
    </source>
</evidence>
<evidence type="ECO:0000313" key="1">
    <source>
        <dbReference type="EMBL" id="KKY13773.1"/>
    </source>
</evidence>